<feature type="non-terminal residue" evidence="4">
    <location>
        <position position="1"/>
    </location>
</feature>
<dbReference type="EMBL" id="CAUYUJ010005542">
    <property type="protein sequence ID" value="CAK0814039.1"/>
    <property type="molecule type" value="Genomic_DNA"/>
</dbReference>
<dbReference type="InterPro" id="IPR003440">
    <property type="entry name" value="Glyco_trans_48_dom"/>
</dbReference>
<comment type="caution">
    <text evidence="4">The sequence shown here is derived from an EMBL/GenBank/DDBJ whole genome shotgun (WGS) entry which is preliminary data.</text>
</comment>
<dbReference type="EMBL" id="CAUYUJ010005542">
    <property type="protein sequence ID" value="CAK0814040.1"/>
    <property type="molecule type" value="Genomic_DNA"/>
</dbReference>
<proteinExistence type="predicted"/>
<dbReference type="PANTHER" id="PTHR12741:SF48">
    <property type="entry name" value="1,3-BETA-GLUCAN SYNTHASE COMPONENT FKS1-RELATED"/>
    <property type="match status" value="1"/>
</dbReference>
<name>A0ABN9R5H1_9DINO</name>
<evidence type="ECO:0000259" key="3">
    <source>
        <dbReference type="Pfam" id="PF02364"/>
    </source>
</evidence>
<feature type="transmembrane region" description="Helical" evidence="2">
    <location>
        <begin position="1062"/>
        <end position="1079"/>
    </location>
</feature>
<feature type="transmembrane region" description="Helical" evidence="2">
    <location>
        <begin position="1100"/>
        <end position="1127"/>
    </location>
</feature>
<gene>
    <name evidence="4" type="ORF">PCOR1329_LOCUS17744</name>
</gene>
<evidence type="ECO:0000256" key="1">
    <source>
        <dbReference type="SAM" id="MobiDB-lite"/>
    </source>
</evidence>
<feature type="region of interest" description="Disordered" evidence="1">
    <location>
        <begin position="105"/>
        <end position="156"/>
    </location>
</feature>
<accession>A0ABN9R5H1</accession>
<evidence type="ECO:0000256" key="2">
    <source>
        <dbReference type="SAM" id="Phobius"/>
    </source>
</evidence>
<keyword evidence="2" id="KW-1133">Transmembrane helix</keyword>
<feature type="region of interest" description="Disordered" evidence="1">
    <location>
        <begin position="39"/>
        <end position="60"/>
    </location>
</feature>
<feature type="transmembrane region" description="Helical" evidence="2">
    <location>
        <begin position="207"/>
        <end position="227"/>
    </location>
</feature>
<evidence type="ECO:0000313" key="5">
    <source>
        <dbReference type="Proteomes" id="UP001189429"/>
    </source>
</evidence>
<dbReference type="Proteomes" id="UP001189429">
    <property type="component" value="Unassembled WGS sequence"/>
</dbReference>
<feature type="transmembrane region" description="Helical" evidence="2">
    <location>
        <begin position="398"/>
        <end position="422"/>
    </location>
</feature>
<keyword evidence="2" id="KW-0472">Membrane</keyword>
<evidence type="ECO:0000313" key="4">
    <source>
        <dbReference type="EMBL" id="CAK0814040.1"/>
    </source>
</evidence>
<sequence>GGRLPAGLGRGREPALHAGGALLQHGPRALVGARRPEGALPAARGAPVRGQRPLPREGRATDVQRDFRRVVRQGGRQLQQLEGREEAARGLRRLPARERRQLRRLERTLQRPGEARGGAADAGRQPALRARAWPALPPPRRGRLGDIPPGAGGEDSQRAPLALGRLRRDAPICLLHMVMFAVSLCAACGDPPELARGEWPLGGGGALVRFAAVGLLVPFHALAWSFARWQVTGAALRGRWGRCGPCLEFLGAVRGAAAGLCRPLCGCPGSGRRCCGELVRRPPLILLLAPLATYALLRKSDDEEDEFLNYVAGVHYLLSAYGLACLLLVPSSAYNRFPFESPTAVPLASRAVRYGFWGVVLAVKFVLGLIIVQAISNAMRDLQLSRPGHQSVEEIEQAYFSAVWGGDVLIWIVLWGATFALYLADTQLWFTVFCTFLGVATTFVQRHLARNGDGCPCSAFMFEDAVAKIPQRFSQKVLCYTSMGREAASAPFSAKFPAVWDRIVEFMRYEDKVSSAQLGDLSFEVGATGHHVYWEDLAAPVGQSRQGAAGAGSQATSSRASAAGDLETGDAGAKRRVKVPNIFVQSPLAERCLQTYAGVPDQHWPQNADVQWRVLALSRGLGLPMPRPYRAPYMPGITVLIPHYGETILMQKKDLFKNAKSDNVPLVDWLTHKYQDEFEFFTTRMQARRAPPSEAWHVVGSEWENYTDYQWGKVSNWAAMRQQTLFRTVAGMCYYHPAIQAHFEVQGDRSSSLASVWDPSDVFNCMVSMQMYKFFDKTMLEHTNYMFEKFPKSLKVAFIDCEAKGPAGSLDGVHERQKRRYYSCLIDKTCPMEGDKRRPKFKIELPGYPILGDGKGDNQNHAIPFMRGHYSQGIDANQGAYFEQMMLLPCALGEFRSRHRGDGSSKKILGFPEHITSDIGSVGDFAASAEVAFGTILQRTYAVLGARMHYGHPDIMNKLYMMQQGGVSKATKTLNLSEDIFAGMDFTLRGDGRKIKHCEYLNLAKGRDLGFNTVLGFFSKLSSGTGEQILTRQMFRLGQVLHLPEALTFFYAHAGYYLNQFIVSWSMPLLVWMWLLVLLSDCEGKLDAFMMCEAGQRSAAAVMASALATCYSWLLILFLFATSFPLFAELWMQRNLKHAMWKMVQSYLTLSPFLFIFQSKCIGHYIVNEFRCSGHNEEQQPVFWRALRGTHRPRQDRVGYGCGRFGRPWTPASAATSAKLVRCYEDCSGEA</sequence>
<feature type="transmembrane region" description="Helical" evidence="2">
    <location>
        <begin position="307"/>
        <end position="334"/>
    </location>
</feature>
<feature type="compositionally biased region" description="Low complexity" evidence="1">
    <location>
        <begin position="117"/>
        <end position="134"/>
    </location>
</feature>
<dbReference type="Pfam" id="PF02364">
    <property type="entry name" value="Glucan_synthase"/>
    <property type="match status" value="1"/>
</dbReference>
<feature type="transmembrane region" description="Helical" evidence="2">
    <location>
        <begin position="354"/>
        <end position="377"/>
    </location>
</feature>
<reference evidence="4" key="1">
    <citation type="submission" date="2023-10" db="EMBL/GenBank/DDBJ databases">
        <authorList>
            <person name="Chen Y."/>
            <person name="Shah S."/>
            <person name="Dougan E. K."/>
            <person name="Thang M."/>
            <person name="Chan C."/>
        </authorList>
    </citation>
    <scope>NUCLEOTIDE SEQUENCE [LARGE SCALE GENOMIC DNA]</scope>
</reference>
<feature type="transmembrane region" description="Helical" evidence="2">
    <location>
        <begin position="428"/>
        <end position="444"/>
    </location>
</feature>
<feature type="compositionally biased region" description="Low complexity" evidence="1">
    <location>
        <begin position="545"/>
        <end position="564"/>
    </location>
</feature>
<protein>
    <recommendedName>
        <fullName evidence="3">Glycosyl transferase 48 domain-containing protein</fullName>
    </recommendedName>
</protein>
<organism evidence="4 5">
    <name type="scientific">Prorocentrum cordatum</name>
    <dbReference type="NCBI Taxonomy" id="2364126"/>
    <lineage>
        <taxon>Eukaryota</taxon>
        <taxon>Sar</taxon>
        <taxon>Alveolata</taxon>
        <taxon>Dinophyceae</taxon>
        <taxon>Prorocentrales</taxon>
        <taxon>Prorocentraceae</taxon>
        <taxon>Prorocentrum</taxon>
    </lineage>
</organism>
<feature type="region of interest" description="Disordered" evidence="1">
    <location>
        <begin position="545"/>
        <end position="570"/>
    </location>
</feature>
<feature type="domain" description="Glycosyl transferase 48" evidence="3">
    <location>
        <begin position="605"/>
        <end position="1171"/>
    </location>
</feature>
<keyword evidence="2" id="KW-0812">Transmembrane</keyword>
<keyword evidence="5" id="KW-1185">Reference proteome</keyword>
<dbReference type="PANTHER" id="PTHR12741">
    <property type="entry name" value="LYST-INTERACTING PROTEIN LIP5 DOPAMINE RESPONSIVE PROTEIN DRG-1"/>
    <property type="match status" value="1"/>
</dbReference>